<dbReference type="Proteomes" id="UP000580517">
    <property type="component" value="Unassembled WGS sequence"/>
</dbReference>
<evidence type="ECO:0000313" key="5">
    <source>
        <dbReference type="EMBL" id="NYT37818.1"/>
    </source>
</evidence>
<dbReference type="InterPro" id="IPR042099">
    <property type="entry name" value="ANL_N_sf"/>
</dbReference>
<protein>
    <submittedName>
        <fullName evidence="5">Acyl--CoA ligase</fullName>
    </submittedName>
</protein>
<dbReference type="Pfam" id="PF00501">
    <property type="entry name" value="AMP-binding"/>
    <property type="match status" value="1"/>
</dbReference>
<dbReference type="SUPFAM" id="SSF56801">
    <property type="entry name" value="Acetyl-CoA synthetase-like"/>
    <property type="match status" value="1"/>
</dbReference>
<dbReference type="EMBL" id="JACCEW010000004">
    <property type="protein sequence ID" value="NYT37818.1"/>
    <property type="molecule type" value="Genomic_DNA"/>
</dbReference>
<evidence type="ECO:0000259" key="3">
    <source>
        <dbReference type="Pfam" id="PF00501"/>
    </source>
</evidence>
<sequence>MKRLADCLSQWAQATPDAPAVSDAHHDWSYRMLAMRVDEAACFLRERGVGAGDRVMLIGENGAALAALILAAGRLDAWAVLENARRAAMEVDAVHAHAQPRTVVFVVDNSPSAQAHAERHQAAAVAAPFGNVAVGDLDGASEAEPVDSDPASQVAAMIYTTGSTGKPKGVMLTHANLLHIGALMVRQRHLTHADRVYGILPITHVMGLSSGLIGTLSAGAHIRLVPRFSKDDCLRALREDGITILQGAPAMFARLVQAMPRGERLQSALRFIAVGGAPLDPALKAQTESAFGLTLHNGYGLTEASASAWTRLEEESADCSVGPPNPGMEARVLDARGKPVGMGGTGELWVRGPCVMKGYFRMPERTREVLKPDGWFNTQDLARLTPDGRIHIEGRSKDLIIRSGFNVSPLEVETALNAYEGVQYSAVLGVAQDGNEEIVAIVEPAPLRQLTEAALRDFLTQRLSPYKRPSRILFVQSLPVAPNGKVLKHRLREQLGDML</sequence>
<dbReference type="GO" id="GO:0006631">
    <property type="term" value="P:fatty acid metabolic process"/>
    <property type="evidence" value="ECO:0007669"/>
    <property type="project" value="TreeGrafter"/>
</dbReference>
<keyword evidence="6" id="KW-1185">Reference proteome</keyword>
<gene>
    <name evidence="5" type="ORF">H0A68_13110</name>
</gene>
<proteinExistence type="inferred from homology"/>
<dbReference type="PANTHER" id="PTHR43201:SF5">
    <property type="entry name" value="MEDIUM-CHAIN ACYL-COA LIGASE ACSF2, MITOCHONDRIAL"/>
    <property type="match status" value="1"/>
</dbReference>
<dbReference type="InterPro" id="IPR025110">
    <property type="entry name" value="AMP-bd_C"/>
</dbReference>
<dbReference type="Pfam" id="PF13193">
    <property type="entry name" value="AMP-binding_C"/>
    <property type="match status" value="1"/>
</dbReference>
<feature type="domain" description="AMP-binding enzyme C-terminal" evidence="4">
    <location>
        <begin position="411"/>
        <end position="485"/>
    </location>
</feature>
<dbReference type="CDD" id="cd04433">
    <property type="entry name" value="AFD_class_I"/>
    <property type="match status" value="1"/>
</dbReference>
<dbReference type="RefSeq" id="WP_129969779.1">
    <property type="nucleotide sequence ID" value="NZ_JACCEW010000004.1"/>
</dbReference>
<evidence type="ECO:0000259" key="4">
    <source>
        <dbReference type="Pfam" id="PF13193"/>
    </source>
</evidence>
<keyword evidence="2 5" id="KW-0436">Ligase</keyword>
<evidence type="ECO:0000256" key="2">
    <source>
        <dbReference type="ARBA" id="ARBA00022598"/>
    </source>
</evidence>
<name>A0A853FDL4_9BURK</name>
<dbReference type="OrthoDB" id="9766486at2"/>
<dbReference type="Gene3D" id="3.40.50.12780">
    <property type="entry name" value="N-terminal domain of ligase-like"/>
    <property type="match status" value="1"/>
</dbReference>
<dbReference type="InterPro" id="IPR000873">
    <property type="entry name" value="AMP-dep_synth/lig_dom"/>
</dbReference>
<dbReference type="Gene3D" id="3.30.300.30">
    <property type="match status" value="1"/>
</dbReference>
<evidence type="ECO:0000256" key="1">
    <source>
        <dbReference type="ARBA" id="ARBA00006432"/>
    </source>
</evidence>
<dbReference type="PANTHER" id="PTHR43201">
    <property type="entry name" value="ACYL-COA SYNTHETASE"/>
    <property type="match status" value="1"/>
</dbReference>
<organism evidence="5 6">
    <name type="scientific">Allopusillimonas soli</name>
    <dbReference type="NCBI Taxonomy" id="659016"/>
    <lineage>
        <taxon>Bacteria</taxon>
        <taxon>Pseudomonadati</taxon>
        <taxon>Pseudomonadota</taxon>
        <taxon>Betaproteobacteria</taxon>
        <taxon>Burkholderiales</taxon>
        <taxon>Alcaligenaceae</taxon>
        <taxon>Allopusillimonas</taxon>
    </lineage>
</organism>
<accession>A0A853FDL4</accession>
<comment type="similarity">
    <text evidence="1">Belongs to the ATP-dependent AMP-binding enzyme family.</text>
</comment>
<feature type="domain" description="AMP-dependent synthetase/ligase" evidence="3">
    <location>
        <begin position="9"/>
        <end position="360"/>
    </location>
</feature>
<evidence type="ECO:0000313" key="6">
    <source>
        <dbReference type="Proteomes" id="UP000580517"/>
    </source>
</evidence>
<comment type="caution">
    <text evidence="5">The sequence shown here is derived from an EMBL/GenBank/DDBJ whole genome shotgun (WGS) entry which is preliminary data.</text>
</comment>
<dbReference type="InterPro" id="IPR020845">
    <property type="entry name" value="AMP-binding_CS"/>
</dbReference>
<dbReference type="GO" id="GO:0031956">
    <property type="term" value="F:medium-chain fatty acid-CoA ligase activity"/>
    <property type="evidence" value="ECO:0007669"/>
    <property type="project" value="TreeGrafter"/>
</dbReference>
<reference evidence="5 6" key="1">
    <citation type="submission" date="2020-07" db="EMBL/GenBank/DDBJ databases">
        <title>Taxonomic revisions and descriptions of new bacterial species based on genomic comparisons in the high-G+C-content subgroup of the family Alcaligenaceae.</title>
        <authorList>
            <person name="Szabo A."/>
            <person name="Felfoldi T."/>
        </authorList>
    </citation>
    <scope>NUCLEOTIDE SEQUENCE [LARGE SCALE GENOMIC DNA]</scope>
    <source>
        <strain evidence="5 6">DSM 25264</strain>
    </source>
</reference>
<dbReference type="InterPro" id="IPR045851">
    <property type="entry name" value="AMP-bd_C_sf"/>
</dbReference>
<dbReference type="AlphaFoldDB" id="A0A853FDL4"/>
<dbReference type="PROSITE" id="PS00455">
    <property type="entry name" value="AMP_BINDING"/>
    <property type="match status" value="1"/>
</dbReference>